<dbReference type="KEGG" id="kpn:KPN_02010"/>
<dbReference type="GO" id="GO:0043565">
    <property type="term" value="F:sequence-specific DNA binding"/>
    <property type="evidence" value="ECO:0007669"/>
    <property type="project" value="TreeGrafter"/>
</dbReference>
<reference evidence="6 7" key="2">
    <citation type="submission" date="2006-09" db="EMBL/GenBank/DDBJ databases">
        <authorList>
            <consortium name="The Klebsiella pneumonia Genome Sequencing Project"/>
            <person name="McClelland M."/>
            <person name="Sanderson E.K."/>
            <person name="Spieth J."/>
            <person name="Clifton W.S."/>
            <person name="Latreille P."/>
            <person name="Sabo A."/>
            <person name="Pepin K."/>
            <person name="Bhonagiri V."/>
            <person name="Porwollik S."/>
            <person name="Ali J."/>
            <person name="Wilson R.K."/>
        </authorList>
    </citation>
    <scope>NUCLEOTIDE SEQUENCE [LARGE SCALE GENOMIC DNA]</scope>
    <source>
        <strain evidence="7">ATCC 700721 / MGH 78578</strain>
    </source>
</reference>
<keyword evidence="2" id="KW-0805">Transcription regulation</keyword>
<dbReference type="PANTHER" id="PTHR30537">
    <property type="entry name" value="HTH-TYPE TRANSCRIPTIONAL REGULATOR"/>
    <property type="match status" value="1"/>
</dbReference>
<dbReference type="PRINTS" id="PR00039">
    <property type="entry name" value="HTHLYSR"/>
</dbReference>
<protein>
    <submittedName>
        <fullName evidence="6">LysR-family transcriptional regulator</fullName>
    </submittedName>
</protein>
<evidence type="ECO:0000313" key="7">
    <source>
        <dbReference type="Proteomes" id="UP000000265"/>
    </source>
</evidence>
<dbReference type="AlphaFoldDB" id="A6TA17"/>
<evidence type="ECO:0000256" key="4">
    <source>
        <dbReference type="ARBA" id="ARBA00023163"/>
    </source>
</evidence>
<dbReference type="InterPro" id="IPR058163">
    <property type="entry name" value="LysR-type_TF_proteobact-type"/>
</dbReference>
<dbReference type="Pfam" id="PF00126">
    <property type="entry name" value="HTH_1"/>
    <property type="match status" value="1"/>
</dbReference>
<dbReference type="Pfam" id="PF03466">
    <property type="entry name" value="LysR_substrate"/>
    <property type="match status" value="1"/>
</dbReference>
<dbReference type="HOGENOM" id="CLU_039613_37_1_6"/>
<dbReference type="EnsemblBacteria" id="ABR77438">
    <property type="protein sequence ID" value="ABR77438"/>
    <property type="gene ID" value="KPN_02010"/>
</dbReference>
<evidence type="ECO:0000256" key="2">
    <source>
        <dbReference type="ARBA" id="ARBA00023015"/>
    </source>
</evidence>
<evidence type="ECO:0000313" key="6">
    <source>
        <dbReference type="EMBL" id="ABR77438.1"/>
    </source>
</evidence>
<proteinExistence type="inferred from homology"/>
<feature type="domain" description="HTH lysR-type" evidence="5">
    <location>
        <begin position="34"/>
        <end position="91"/>
    </location>
</feature>
<dbReference type="Proteomes" id="UP000000265">
    <property type="component" value="Chromosome"/>
</dbReference>
<keyword evidence="4" id="KW-0804">Transcription</keyword>
<keyword evidence="3" id="KW-0238">DNA-binding</keyword>
<dbReference type="STRING" id="272620.KPN_02010"/>
<dbReference type="Gene3D" id="1.10.10.10">
    <property type="entry name" value="Winged helix-like DNA-binding domain superfamily/Winged helix DNA-binding domain"/>
    <property type="match status" value="1"/>
</dbReference>
<dbReference type="GO" id="GO:0006351">
    <property type="term" value="P:DNA-templated transcription"/>
    <property type="evidence" value="ECO:0007669"/>
    <property type="project" value="TreeGrafter"/>
</dbReference>
<dbReference type="SUPFAM" id="SSF53850">
    <property type="entry name" value="Periplasmic binding protein-like II"/>
    <property type="match status" value="1"/>
</dbReference>
<dbReference type="PANTHER" id="PTHR30537:SF26">
    <property type="entry name" value="GLYCINE CLEAVAGE SYSTEM TRANSCRIPTIONAL ACTIVATOR"/>
    <property type="match status" value="1"/>
</dbReference>
<comment type="similarity">
    <text evidence="1">Belongs to the LysR transcriptional regulatory family.</text>
</comment>
<organism evidence="6 7">
    <name type="scientific">Klebsiella pneumoniae subsp. pneumoniae (strain ATCC 700721 / MGH 78578)</name>
    <dbReference type="NCBI Taxonomy" id="272620"/>
    <lineage>
        <taxon>Bacteria</taxon>
        <taxon>Pseudomonadati</taxon>
        <taxon>Pseudomonadota</taxon>
        <taxon>Gammaproteobacteria</taxon>
        <taxon>Enterobacterales</taxon>
        <taxon>Enterobacteriaceae</taxon>
        <taxon>Klebsiella/Raoultella group</taxon>
        <taxon>Klebsiella</taxon>
        <taxon>Klebsiella pneumoniae complex</taxon>
    </lineage>
</organism>
<accession>A6TA17</accession>
<dbReference type="InterPro" id="IPR036390">
    <property type="entry name" value="WH_DNA-bd_sf"/>
</dbReference>
<dbReference type="InterPro" id="IPR000847">
    <property type="entry name" value="LysR_HTH_N"/>
</dbReference>
<gene>
    <name evidence="6" type="ORF">KPN_02010</name>
</gene>
<dbReference type="EMBL" id="CP000647">
    <property type="protein sequence ID" value="ABR77438.1"/>
    <property type="molecule type" value="Genomic_DNA"/>
</dbReference>
<sequence>MALKNDVNSSISDILSLTFGEPAQGALAMRRKIPSSAALLAFEAAARHGNFARAAAELALTEGAISRQIARLEALLDSKLFDRTGSRVRLNPAGARYARQVREILARLERDTHDVSGMPVDGRSLEIAVLPTFASRWLIPRLGRFAAQHPHIVVNIAARSDPFILPGSGFDAAIHFEHPAWTGMEVTFLFAEYLLPVCHAALLTDDDLPGLLNRLTRIHRRQNPDAWLHYARECGLALDNPAQGPRYDLHEMAIAAVLSQQGVALVPKMYVESELSAGTLVAPWPGSPTLAKRFCLIKPGGGEGEPALQMFERWLQTEIAAG</sequence>
<dbReference type="Gene3D" id="3.40.190.10">
    <property type="entry name" value="Periplasmic binding protein-like II"/>
    <property type="match status" value="2"/>
</dbReference>
<evidence type="ECO:0000256" key="1">
    <source>
        <dbReference type="ARBA" id="ARBA00009437"/>
    </source>
</evidence>
<name>A6TA17_KLEP7</name>
<dbReference type="PROSITE" id="PS50931">
    <property type="entry name" value="HTH_LYSR"/>
    <property type="match status" value="1"/>
</dbReference>
<dbReference type="SUPFAM" id="SSF46785">
    <property type="entry name" value="Winged helix' DNA-binding domain"/>
    <property type="match status" value="1"/>
</dbReference>
<reference evidence="6 7" key="1">
    <citation type="journal article" date="2001" name="Nature">
        <title>Complete genome sequence of Salmonella enterica serovar Typhimurium LT2.</title>
        <authorList>
            <person name="McClelland M."/>
            <person name="Sanderson K.E."/>
            <person name="Spieth J."/>
            <person name="Clifton S.W."/>
            <person name="Latreille P."/>
            <person name="Courtney L."/>
            <person name="Porwollik S."/>
            <person name="Ali J."/>
            <person name="Dante M."/>
            <person name="Du F."/>
            <person name="Hou S."/>
            <person name="Layman D."/>
            <person name="Leonard S."/>
            <person name="Nguyen C."/>
            <person name="Scott K."/>
            <person name="Holmes A."/>
            <person name="Grewal N."/>
            <person name="Mulvaney E."/>
            <person name="Ryan E."/>
            <person name="Sun H."/>
            <person name="Florea L."/>
            <person name="Miller W."/>
            <person name="Stoneking T."/>
            <person name="Nhan M."/>
            <person name="Waterston R."/>
            <person name="Wilson R.K."/>
        </authorList>
    </citation>
    <scope>NUCLEOTIDE SEQUENCE [LARGE SCALE GENOMIC DNA]</scope>
    <source>
        <strain evidence="7">ATCC 700721 / MGH 78578</strain>
    </source>
</reference>
<evidence type="ECO:0000256" key="3">
    <source>
        <dbReference type="ARBA" id="ARBA00023125"/>
    </source>
</evidence>
<dbReference type="InterPro" id="IPR005119">
    <property type="entry name" value="LysR_subst-bd"/>
</dbReference>
<dbReference type="InterPro" id="IPR036388">
    <property type="entry name" value="WH-like_DNA-bd_sf"/>
</dbReference>
<dbReference type="GO" id="GO:0003700">
    <property type="term" value="F:DNA-binding transcription factor activity"/>
    <property type="evidence" value="ECO:0007669"/>
    <property type="project" value="InterPro"/>
</dbReference>
<evidence type="ECO:0000259" key="5">
    <source>
        <dbReference type="PROSITE" id="PS50931"/>
    </source>
</evidence>
<dbReference type="PaxDb" id="272620-KPN_02010"/>